<comment type="caution">
    <text evidence="2">The sequence shown here is derived from an EMBL/GenBank/DDBJ whole genome shotgun (WGS) entry which is preliminary data.</text>
</comment>
<dbReference type="AlphaFoldDB" id="A0A1C1CXP2"/>
<name>A0A1C1CXP2_9EURO</name>
<feature type="compositionally biased region" description="Polar residues" evidence="1">
    <location>
        <begin position="189"/>
        <end position="209"/>
    </location>
</feature>
<accession>A0A1C1CXP2</accession>
<feature type="compositionally biased region" description="Polar residues" evidence="1">
    <location>
        <begin position="366"/>
        <end position="379"/>
    </location>
</feature>
<gene>
    <name evidence="2" type="ORF">CLCR_10310</name>
</gene>
<feature type="compositionally biased region" description="Polar residues" evidence="1">
    <location>
        <begin position="329"/>
        <end position="341"/>
    </location>
</feature>
<dbReference type="EMBL" id="LGRB01000008">
    <property type="protein sequence ID" value="OCT53347.1"/>
    <property type="molecule type" value="Genomic_DNA"/>
</dbReference>
<dbReference type="VEuPathDB" id="FungiDB:CLCR_10310"/>
<organism evidence="2 3">
    <name type="scientific">Cladophialophora carrionii</name>
    <dbReference type="NCBI Taxonomy" id="86049"/>
    <lineage>
        <taxon>Eukaryota</taxon>
        <taxon>Fungi</taxon>
        <taxon>Dikarya</taxon>
        <taxon>Ascomycota</taxon>
        <taxon>Pezizomycotina</taxon>
        <taxon>Eurotiomycetes</taxon>
        <taxon>Chaetothyriomycetidae</taxon>
        <taxon>Chaetothyriales</taxon>
        <taxon>Herpotrichiellaceae</taxon>
        <taxon>Cladophialophora</taxon>
    </lineage>
</organism>
<feature type="compositionally biased region" description="Basic and acidic residues" evidence="1">
    <location>
        <begin position="49"/>
        <end position="64"/>
    </location>
</feature>
<keyword evidence="3" id="KW-1185">Reference proteome</keyword>
<feature type="region of interest" description="Disordered" evidence="1">
    <location>
        <begin position="174"/>
        <end position="352"/>
    </location>
</feature>
<dbReference type="Proteomes" id="UP000094526">
    <property type="component" value="Unassembled WGS sequence"/>
</dbReference>
<evidence type="ECO:0000313" key="2">
    <source>
        <dbReference type="EMBL" id="OCT53347.1"/>
    </source>
</evidence>
<dbReference type="SUPFAM" id="SSF57938">
    <property type="entry name" value="DnaJ/Hsp40 cysteine-rich domain"/>
    <property type="match status" value="1"/>
</dbReference>
<proteinExistence type="predicted"/>
<feature type="region of interest" description="Disordered" evidence="1">
    <location>
        <begin position="1"/>
        <end position="82"/>
    </location>
</feature>
<dbReference type="InterPro" id="IPR036410">
    <property type="entry name" value="HSP_DnaJ_Cys-rich_dom_sf"/>
</dbReference>
<evidence type="ECO:0000256" key="1">
    <source>
        <dbReference type="SAM" id="MobiDB-lite"/>
    </source>
</evidence>
<feature type="compositionally biased region" description="Basic residues" evidence="1">
    <location>
        <begin position="1"/>
        <end position="10"/>
    </location>
</feature>
<feature type="compositionally biased region" description="Polar residues" evidence="1">
    <location>
        <begin position="36"/>
        <end position="45"/>
    </location>
</feature>
<protein>
    <submittedName>
        <fullName evidence="2">Uncharacterized protein</fullName>
    </submittedName>
</protein>
<evidence type="ECO:0000313" key="3">
    <source>
        <dbReference type="Proteomes" id="UP000094526"/>
    </source>
</evidence>
<reference evidence="3" key="1">
    <citation type="submission" date="2015-07" db="EMBL/GenBank/DDBJ databases">
        <authorList>
            <person name="Teixeira M.M."/>
            <person name="Souza R.C."/>
            <person name="Almeida L.G."/>
            <person name="Vicente V.A."/>
            <person name="de Hoog S."/>
            <person name="Bocca A.L."/>
            <person name="de Almeida S.R."/>
            <person name="Vasconcelos A.T."/>
            <person name="Felipe M.S."/>
        </authorList>
    </citation>
    <scope>NUCLEOTIDE SEQUENCE [LARGE SCALE GENOMIC DNA]</scope>
    <source>
        <strain evidence="3">KSF</strain>
    </source>
</reference>
<feature type="compositionally biased region" description="Polar residues" evidence="1">
    <location>
        <begin position="246"/>
        <end position="264"/>
    </location>
</feature>
<feature type="compositionally biased region" description="Low complexity" evidence="1">
    <location>
        <begin position="17"/>
        <end position="29"/>
    </location>
</feature>
<feature type="compositionally biased region" description="Basic and acidic residues" evidence="1">
    <location>
        <begin position="300"/>
        <end position="327"/>
    </location>
</feature>
<feature type="compositionally biased region" description="Polar residues" evidence="1">
    <location>
        <begin position="224"/>
        <end position="235"/>
    </location>
</feature>
<feature type="region of interest" description="Disordered" evidence="1">
    <location>
        <begin position="366"/>
        <end position="412"/>
    </location>
</feature>
<dbReference type="OrthoDB" id="10626510at2759"/>
<sequence length="412" mass="45001">MARKLAHQRRPSSEGRSISPSNASASSSAKSEHLSPTLTNSSDAQDVQEELHEHPSATDERVPESTRPGPQPMPHDPDHTDSLTQCTRLIIDGRVLYIEGNRTVYIDTGRRQTTVSITDHAEFVDERFPTVCERCNGYGKQPLLHRSGGSSVRSLIPCTDCEGLGAIFREDHDQLLPGSEPRRGRHSNSARQQGETSEGQGSHFRQSLTDESERDGRMSLPNRAVSTNGESQTAATRGPEGCESPADSTSKGRVATGSRQQRTVTGAPICDSSGGSQNGGRPRSDAVPARLNARHARGYTAEKDDQRGTRAIHPDPLSDRLPSRDGHATTFNDGPNPQSPYYSDRSLHADQDDAQQVRNDILSRLGGSTNRRQGFTSQAEAHRFAPETSPYKWPRTARPARLSLNEMNQLSG</sequence>